<comment type="caution">
    <text evidence="1">The sequence shown here is derived from an EMBL/GenBank/DDBJ whole genome shotgun (WGS) entry which is preliminary data.</text>
</comment>
<organism evidence="1 2">
    <name type="scientific">Xaviernesmea rhizosphaerae</name>
    <dbReference type="NCBI Taxonomy" id="1672749"/>
    <lineage>
        <taxon>Bacteria</taxon>
        <taxon>Pseudomonadati</taxon>
        <taxon>Pseudomonadota</taxon>
        <taxon>Alphaproteobacteria</taxon>
        <taxon>Hyphomicrobiales</taxon>
        <taxon>Rhizobiaceae</taxon>
        <taxon>Rhizobium/Agrobacterium group</taxon>
        <taxon>Xaviernesmea</taxon>
    </lineage>
</organism>
<protein>
    <submittedName>
        <fullName evidence="1">Uncharacterized protein</fullName>
    </submittedName>
</protein>
<sequence length="108" mass="12602">MPCHRISLEAKPKRRWVRTWLDGDDFIGFDGAIVMGRIFRIAALSEGDREKWLWLLAHAPAQIKLDHPSCGWEETARQAAVRVENCYEKILRSIHRDAYDTLQKQGKR</sequence>
<evidence type="ECO:0000313" key="2">
    <source>
        <dbReference type="Proteomes" id="UP000186143"/>
    </source>
</evidence>
<dbReference type="STRING" id="1672749.BJF92_12295"/>
<dbReference type="EMBL" id="MKIO01000021">
    <property type="protein sequence ID" value="OLP56948.1"/>
    <property type="molecule type" value="Genomic_DNA"/>
</dbReference>
<name>A0A1Q9ANG3_9HYPH</name>
<dbReference type="AlphaFoldDB" id="A0A1Q9ANG3"/>
<gene>
    <name evidence="1" type="ORF">BJF92_12295</name>
</gene>
<dbReference type="Proteomes" id="UP000186143">
    <property type="component" value="Unassembled WGS sequence"/>
</dbReference>
<accession>A0A1Q9ANG3</accession>
<evidence type="ECO:0000313" key="1">
    <source>
        <dbReference type="EMBL" id="OLP56948.1"/>
    </source>
</evidence>
<proteinExistence type="predicted"/>
<reference evidence="1 2" key="1">
    <citation type="submission" date="2016-09" db="EMBL/GenBank/DDBJ databases">
        <title>Rhizobium sp. nov., a novel species isolated from the rice rhizosphere.</title>
        <authorList>
            <person name="Zhao J."/>
            <person name="Zhang X."/>
        </authorList>
    </citation>
    <scope>NUCLEOTIDE SEQUENCE [LARGE SCALE GENOMIC DNA]</scope>
    <source>
        <strain evidence="1 2">MH17</strain>
    </source>
</reference>